<proteinExistence type="predicted"/>
<protein>
    <recommendedName>
        <fullName evidence="1">CoA-binding domain-containing protein</fullName>
    </recommendedName>
</protein>
<evidence type="ECO:0000313" key="2">
    <source>
        <dbReference type="EMBL" id="OHA54971.1"/>
    </source>
</evidence>
<feature type="domain" description="CoA-binding" evidence="1">
    <location>
        <begin position="6"/>
        <end position="99"/>
    </location>
</feature>
<sequence length="131" mass="14581">MRAQDFIDKAYNYALVGATTNQAKYGYRVLKDLSDAGFNIVGVNPKYQEIDEIKIYPTLKEVPQKPEVVIFVVPPEVGVKMLDEVAELGLKKVWFQPGAESEAIQAKAKEFKIEAMADGSCIMVARRNLGL</sequence>
<dbReference type="PANTHER" id="PTHR33303:SF2">
    <property type="entry name" value="COA-BINDING DOMAIN-CONTAINING PROTEIN"/>
    <property type="match status" value="1"/>
</dbReference>
<organism evidence="2 3">
    <name type="scientific">Candidatus Veblenbacteria bacterium RIFOXYA2_FULL_43_9</name>
    <dbReference type="NCBI Taxonomy" id="1802425"/>
    <lineage>
        <taxon>Bacteria</taxon>
        <taxon>Candidatus Vebleniibacteriota</taxon>
    </lineage>
</organism>
<dbReference type="SMART" id="SM00881">
    <property type="entry name" value="CoA_binding"/>
    <property type="match status" value="1"/>
</dbReference>
<gene>
    <name evidence="2" type="ORF">A2226_00055</name>
</gene>
<name>A0A1G2Q512_9BACT</name>
<evidence type="ECO:0000259" key="1">
    <source>
        <dbReference type="SMART" id="SM00881"/>
    </source>
</evidence>
<comment type="caution">
    <text evidence="2">The sequence shown here is derived from an EMBL/GenBank/DDBJ whole genome shotgun (WGS) entry which is preliminary data.</text>
</comment>
<dbReference type="InterPro" id="IPR036291">
    <property type="entry name" value="NAD(P)-bd_dom_sf"/>
</dbReference>
<evidence type="ECO:0000313" key="3">
    <source>
        <dbReference type="Proteomes" id="UP000178936"/>
    </source>
</evidence>
<dbReference type="PANTHER" id="PTHR33303">
    <property type="entry name" value="CYTOPLASMIC PROTEIN-RELATED"/>
    <property type="match status" value="1"/>
</dbReference>
<reference evidence="2 3" key="1">
    <citation type="journal article" date="2016" name="Nat. Commun.">
        <title>Thousands of microbial genomes shed light on interconnected biogeochemical processes in an aquifer system.</title>
        <authorList>
            <person name="Anantharaman K."/>
            <person name="Brown C.T."/>
            <person name="Hug L.A."/>
            <person name="Sharon I."/>
            <person name="Castelle C.J."/>
            <person name="Probst A.J."/>
            <person name="Thomas B.C."/>
            <person name="Singh A."/>
            <person name="Wilkins M.J."/>
            <person name="Karaoz U."/>
            <person name="Brodie E.L."/>
            <person name="Williams K.H."/>
            <person name="Hubbard S.S."/>
            <person name="Banfield J.F."/>
        </authorList>
    </citation>
    <scope>NUCLEOTIDE SEQUENCE [LARGE SCALE GENOMIC DNA]</scope>
</reference>
<accession>A0A1G2Q512</accession>
<dbReference type="AlphaFoldDB" id="A0A1G2Q512"/>
<dbReference type="Gene3D" id="3.40.50.720">
    <property type="entry name" value="NAD(P)-binding Rossmann-like Domain"/>
    <property type="match status" value="1"/>
</dbReference>
<dbReference type="Proteomes" id="UP000178936">
    <property type="component" value="Unassembled WGS sequence"/>
</dbReference>
<dbReference type="InterPro" id="IPR003781">
    <property type="entry name" value="CoA-bd"/>
</dbReference>
<dbReference type="EMBL" id="MHTB01000030">
    <property type="protein sequence ID" value="OHA54971.1"/>
    <property type="molecule type" value="Genomic_DNA"/>
</dbReference>
<dbReference type="Pfam" id="PF13380">
    <property type="entry name" value="CoA_binding_2"/>
    <property type="match status" value="1"/>
</dbReference>
<dbReference type="SUPFAM" id="SSF51735">
    <property type="entry name" value="NAD(P)-binding Rossmann-fold domains"/>
    <property type="match status" value="1"/>
</dbReference>